<feature type="compositionally biased region" description="Polar residues" evidence="1">
    <location>
        <begin position="22"/>
        <end position="32"/>
    </location>
</feature>
<evidence type="ECO:0000256" key="1">
    <source>
        <dbReference type="SAM" id="MobiDB-lite"/>
    </source>
</evidence>
<protein>
    <submittedName>
        <fullName evidence="2">Uncharacterized protein</fullName>
    </submittedName>
</protein>
<sequence>MCFRGGNAMHTNLIYDEHHTFPSRSSLTTPRTPDSAKLNLHDRNPAPSALPLAPPPTIPRSSSRRIGGNRGRVSRAPRSRGQGCIAVTCMRMGRNGGSRRGIKVQPDGRRWAENQGWEREQAQFGGDRRIPLPIAVLFWQRPRPRPISPHHRARAGTYAIAEADAPDFANFSSVGSTFGRAMVKTITFRGRDTRALVRRDFELYEDWYGGVEDEFGDVEDEFGGQEKRAWRASICRDVSPTSPETSHPIQRDCDCAWNAEERCTDGEHHQCPAHAGPGRLQMAESSVMDTCLCSRPSPPHHIQFQIRPRRWMWHLCMRATRFKSESHKRALALRSPPPTSGSKSGSASAVGASGRCPTDESRQDEQREACSQDDSRSPNRPLLLRGRLRLGVLQRPRNCTGP</sequence>
<feature type="compositionally biased region" description="Low complexity" evidence="1">
    <location>
        <begin position="340"/>
        <end position="354"/>
    </location>
</feature>
<evidence type="ECO:0000313" key="3">
    <source>
        <dbReference type="Proteomes" id="UP000076532"/>
    </source>
</evidence>
<name>A0A165XPQ3_9AGAM</name>
<evidence type="ECO:0000313" key="2">
    <source>
        <dbReference type="EMBL" id="KZP08761.1"/>
    </source>
</evidence>
<dbReference type="EMBL" id="KV417714">
    <property type="protein sequence ID" value="KZP08761.1"/>
    <property type="molecule type" value="Genomic_DNA"/>
</dbReference>
<gene>
    <name evidence="2" type="ORF">FIBSPDRAFT_253522</name>
</gene>
<dbReference type="Proteomes" id="UP000076532">
    <property type="component" value="Unassembled WGS sequence"/>
</dbReference>
<dbReference type="AlphaFoldDB" id="A0A165XPQ3"/>
<feature type="region of interest" description="Disordered" evidence="1">
    <location>
        <begin position="326"/>
        <end position="388"/>
    </location>
</feature>
<feature type="region of interest" description="Disordered" evidence="1">
    <location>
        <begin position="21"/>
        <end position="81"/>
    </location>
</feature>
<reference evidence="2 3" key="1">
    <citation type="journal article" date="2016" name="Mol. Biol. Evol.">
        <title>Comparative Genomics of Early-Diverging Mushroom-Forming Fungi Provides Insights into the Origins of Lignocellulose Decay Capabilities.</title>
        <authorList>
            <person name="Nagy L.G."/>
            <person name="Riley R."/>
            <person name="Tritt A."/>
            <person name="Adam C."/>
            <person name="Daum C."/>
            <person name="Floudas D."/>
            <person name="Sun H."/>
            <person name="Yadav J.S."/>
            <person name="Pangilinan J."/>
            <person name="Larsson K.H."/>
            <person name="Matsuura K."/>
            <person name="Barry K."/>
            <person name="Labutti K."/>
            <person name="Kuo R."/>
            <person name="Ohm R.A."/>
            <person name="Bhattacharya S.S."/>
            <person name="Shirouzu T."/>
            <person name="Yoshinaga Y."/>
            <person name="Martin F.M."/>
            <person name="Grigoriev I.V."/>
            <person name="Hibbett D.S."/>
        </authorList>
    </citation>
    <scope>NUCLEOTIDE SEQUENCE [LARGE SCALE GENOMIC DNA]</scope>
    <source>
        <strain evidence="2 3">CBS 109695</strain>
    </source>
</reference>
<accession>A0A165XPQ3</accession>
<keyword evidence="3" id="KW-1185">Reference proteome</keyword>
<proteinExistence type="predicted"/>
<feature type="compositionally biased region" description="Basic and acidic residues" evidence="1">
    <location>
        <begin position="357"/>
        <end position="377"/>
    </location>
</feature>
<organism evidence="2 3">
    <name type="scientific">Athelia psychrophila</name>
    <dbReference type="NCBI Taxonomy" id="1759441"/>
    <lineage>
        <taxon>Eukaryota</taxon>
        <taxon>Fungi</taxon>
        <taxon>Dikarya</taxon>
        <taxon>Basidiomycota</taxon>
        <taxon>Agaricomycotina</taxon>
        <taxon>Agaricomycetes</taxon>
        <taxon>Agaricomycetidae</taxon>
        <taxon>Atheliales</taxon>
        <taxon>Atheliaceae</taxon>
        <taxon>Athelia</taxon>
    </lineage>
</organism>